<feature type="compositionally biased region" description="Basic and acidic residues" evidence="1">
    <location>
        <begin position="241"/>
        <end position="255"/>
    </location>
</feature>
<gene>
    <name evidence="2" type="ORF">BDW02DRAFT_648002</name>
</gene>
<feature type="compositionally biased region" description="Polar residues" evidence="1">
    <location>
        <begin position="880"/>
        <end position="890"/>
    </location>
</feature>
<keyword evidence="3" id="KW-1185">Reference proteome</keyword>
<feature type="compositionally biased region" description="Polar residues" evidence="1">
    <location>
        <begin position="709"/>
        <end position="721"/>
    </location>
</feature>
<feature type="compositionally biased region" description="Basic and acidic residues" evidence="1">
    <location>
        <begin position="315"/>
        <end position="335"/>
    </location>
</feature>
<feature type="compositionally biased region" description="Basic and acidic residues" evidence="1">
    <location>
        <begin position="832"/>
        <end position="851"/>
    </location>
</feature>
<feature type="compositionally biased region" description="Polar residues" evidence="1">
    <location>
        <begin position="659"/>
        <end position="682"/>
    </location>
</feature>
<name>A0A6A5KBW7_9PLEO</name>
<feature type="compositionally biased region" description="Gly residues" evidence="1">
    <location>
        <begin position="188"/>
        <end position="203"/>
    </location>
</feature>
<feature type="compositionally biased region" description="Basic and acidic residues" evidence="1">
    <location>
        <begin position="593"/>
        <end position="623"/>
    </location>
</feature>
<feature type="region of interest" description="Disordered" evidence="1">
    <location>
        <begin position="1"/>
        <end position="410"/>
    </location>
</feature>
<dbReference type="EMBL" id="ML975310">
    <property type="protein sequence ID" value="KAF1833889.1"/>
    <property type="molecule type" value="Genomic_DNA"/>
</dbReference>
<feature type="compositionally biased region" description="Basic residues" evidence="1">
    <location>
        <begin position="641"/>
        <end position="652"/>
    </location>
</feature>
<evidence type="ECO:0000256" key="1">
    <source>
        <dbReference type="SAM" id="MobiDB-lite"/>
    </source>
</evidence>
<feature type="region of interest" description="Disordered" evidence="1">
    <location>
        <begin position="955"/>
        <end position="1033"/>
    </location>
</feature>
<dbReference type="OrthoDB" id="3694395at2759"/>
<dbReference type="Proteomes" id="UP000800040">
    <property type="component" value="Unassembled WGS sequence"/>
</dbReference>
<feature type="compositionally biased region" description="Acidic residues" evidence="1">
    <location>
        <begin position="364"/>
        <end position="389"/>
    </location>
</feature>
<feature type="region of interest" description="Disordered" evidence="1">
    <location>
        <begin position="510"/>
        <end position="550"/>
    </location>
</feature>
<dbReference type="AlphaFoldDB" id="A0A6A5KBW7"/>
<feature type="compositionally biased region" description="Acidic residues" evidence="1">
    <location>
        <begin position="511"/>
        <end position="529"/>
    </location>
</feature>
<feature type="compositionally biased region" description="Low complexity" evidence="1">
    <location>
        <begin position="88"/>
        <end position="107"/>
    </location>
</feature>
<feature type="region of interest" description="Disordered" evidence="1">
    <location>
        <begin position="591"/>
        <end position="890"/>
    </location>
</feature>
<evidence type="ECO:0000313" key="2">
    <source>
        <dbReference type="EMBL" id="KAF1833889.1"/>
    </source>
</evidence>
<sequence length="1033" mass="111314">MEMNSSLGGESPDHFNSGLFENGTGTALPPGRSDSDFGISMGEAGNGNTDANIPAPEKPISPDSGCINTPMTDAPEDVENVQPSNDEQAQPAAAIAQVPAPTTTSVSPPRPFQAPMTTLAPQRDNWQPNLDNFPLPTLYLRPAPRPTDPSLVESAEQWRNRLLGGPSTLTIMRREREEADRHRDGGDSPSGGNGGNGGGGSGPSGPEDPSDGGGKAEPKGKKDDDSDEKAFDPATNGESTGEMREVNEGKTDGDHTGSPASPPDLNTQAQTQQQQPNISSSELNFSPLQTPTAPDLQEDEPMARPDATEQGGDAGKQEEKADDGGDELSKLHEELFDLAVGSDNDEPYGSQASSRRSSNTLPAEDGDDKESSGNEEDSDDEEDSNEEEDNVPKRRYKSDKYAPSESSTGSESMLFKRIFTGYRPMTPKIQLYETEKIVNNPDYWQGKKRGVRKLETLYGLGNVSWRGVNMHLYREAKEKNDWREFHEAQEDNPWFDPFAPYGDTEITLENSDWEEDGLSEEDIDTENDSGSELSKAPSNGDLGTTGVSLAVEDMNDQIRLEAKKTNNNQQAHSDLEARGVALAVEETNNQIRLEAKKNNHKEQAHAPESGRKYQRPRPEPESRVEDDDMDGAPKANAKVLATRKVHVPKSRKAGAVQGQAPTTQPLLKLQTSLQQATLTPSASDLPIKDESPPPSEATRLPKTPETHKTPTIPSTQGNGFTVPQADFQFSMPAPAAILPKTPETHKTPTIPSTEGMGFTVPQAGFQFSMPPPAGISKPQANRSDAHEKVSRVEHGFGKKRQPGDNFSRRPKLGFPSETPRPKCASDYPEITDEVRKEGEKFGITKKRELRELPAQMAKKKESAGAPKAQNGRAPRRRQGENASTLTKPNCVQQLDASLQAKNPALAAHIAEKTDQEFSANSTTASAIASNVPSPPKIPVPPAVSLTVPTYTLRHPALPKNPLSSVASPVEEYHPTMPAAGLNPSPTRSNPIRGPTSAPPPVPETIANRGGDAVDTGIGGRSEARRDSTPSTFG</sequence>
<feature type="compositionally biased region" description="Basic and acidic residues" evidence="1">
    <location>
        <begin position="172"/>
        <end position="186"/>
    </location>
</feature>
<feature type="compositionally biased region" description="Polar residues" evidence="1">
    <location>
        <begin position="350"/>
        <end position="361"/>
    </location>
</feature>
<protein>
    <submittedName>
        <fullName evidence="2">Uncharacterized protein</fullName>
    </submittedName>
</protein>
<organism evidence="2 3">
    <name type="scientific">Decorospora gaudefroyi</name>
    <dbReference type="NCBI Taxonomy" id="184978"/>
    <lineage>
        <taxon>Eukaryota</taxon>
        <taxon>Fungi</taxon>
        <taxon>Dikarya</taxon>
        <taxon>Ascomycota</taxon>
        <taxon>Pezizomycotina</taxon>
        <taxon>Dothideomycetes</taxon>
        <taxon>Pleosporomycetidae</taxon>
        <taxon>Pleosporales</taxon>
        <taxon>Pleosporineae</taxon>
        <taxon>Pleosporaceae</taxon>
        <taxon>Decorospora</taxon>
    </lineage>
</organism>
<feature type="compositionally biased region" description="Polar residues" evidence="1">
    <location>
        <begin position="276"/>
        <end position="292"/>
    </location>
</feature>
<accession>A0A6A5KBW7</accession>
<reference evidence="2" key="1">
    <citation type="submission" date="2020-01" db="EMBL/GenBank/DDBJ databases">
        <authorList>
            <consortium name="DOE Joint Genome Institute"/>
            <person name="Haridas S."/>
            <person name="Albert R."/>
            <person name="Binder M."/>
            <person name="Bloem J."/>
            <person name="Labutti K."/>
            <person name="Salamov A."/>
            <person name="Andreopoulos B."/>
            <person name="Baker S.E."/>
            <person name="Barry K."/>
            <person name="Bills G."/>
            <person name="Bluhm B.H."/>
            <person name="Cannon C."/>
            <person name="Castanera R."/>
            <person name="Culley D.E."/>
            <person name="Daum C."/>
            <person name="Ezra D."/>
            <person name="Gonzalez J.B."/>
            <person name="Henrissat B."/>
            <person name="Kuo A."/>
            <person name="Liang C."/>
            <person name="Lipzen A."/>
            <person name="Lutzoni F."/>
            <person name="Magnuson J."/>
            <person name="Mondo S."/>
            <person name="Nolan M."/>
            <person name="Ohm R."/>
            <person name="Pangilinan J."/>
            <person name="Park H.-J."/>
            <person name="Ramirez L."/>
            <person name="Alfaro M."/>
            <person name="Sun H."/>
            <person name="Tritt A."/>
            <person name="Yoshinaga Y."/>
            <person name="Zwiers L.-H."/>
            <person name="Turgeon B.G."/>
            <person name="Goodwin S.B."/>
            <person name="Spatafora J.W."/>
            <person name="Crous P.W."/>
            <person name="Grigoriev I.V."/>
        </authorList>
    </citation>
    <scope>NUCLEOTIDE SEQUENCE</scope>
    <source>
        <strain evidence="2">P77</strain>
    </source>
</reference>
<feature type="compositionally biased region" description="Low complexity" evidence="1">
    <location>
        <begin position="918"/>
        <end position="931"/>
    </location>
</feature>
<feature type="compositionally biased region" description="Polar residues" evidence="1">
    <location>
        <begin position="115"/>
        <end position="130"/>
    </location>
</feature>
<feature type="compositionally biased region" description="Basic and acidic residues" evidence="1">
    <location>
        <begin position="214"/>
        <end position="231"/>
    </location>
</feature>
<feature type="compositionally biased region" description="Basic and acidic residues" evidence="1">
    <location>
        <begin position="783"/>
        <end position="796"/>
    </location>
</feature>
<feature type="region of interest" description="Disordered" evidence="1">
    <location>
        <begin position="916"/>
        <end position="939"/>
    </location>
</feature>
<proteinExistence type="predicted"/>
<evidence type="ECO:0000313" key="3">
    <source>
        <dbReference type="Proteomes" id="UP000800040"/>
    </source>
</evidence>